<reference evidence="6" key="2">
    <citation type="journal article" date="2021" name="Data Brief">
        <title>Draft genome sequence data of the facultative, thermophilic, xylanolytic bacterium Paenibacillus sp. strain DA-C8.</title>
        <authorList>
            <person name="Chhe C."/>
            <person name="Uke A."/>
            <person name="Baramee S."/>
            <person name="Ungkulpasvich U."/>
            <person name="Tachaapaikoon C."/>
            <person name="Pason P."/>
            <person name="Waeonukul R."/>
            <person name="Ratanakhanokchai K."/>
            <person name="Kosugi A."/>
        </authorList>
    </citation>
    <scope>NUCLEOTIDE SEQUENCE</scope>
    <source>
        <strain evidence="6">DA-C8</strain>
    </source>
</reference>
<proteinExistence type="inferred from homology"/>
<comment type="pathway">
    <text evidence="1 4">Cofactor biosynthesis; adenosylcobalamin biosynthesis.</text>
</comment>
<keyword evidence="7" id="KW-1185">Reference proteome</keyword>
<reference evidence="6" key="1">
    <citation type="submission" date="2020-08" db="EMBL/GenBank/DDBJ databases">
        <authorList>
            <person name="Uke A."/>
            <person name="Chhe C."/>
            <person name="Baramee S."/>
            <person name="Kosugi A."/>
        </authorList>
    </citation>
    <scope>NUCLEOTIDE SEQUENCE</scope>
    <source>
        <strain evidence="6">DA-C8</strain>
    </source>
</reference>
<dbReference type="NCBIfam" id="NF001989">
    <property type="entry name" value="PRK00784.1"/>
    <property type="match status" value="1"/>
</dbReference>
<dbReference type="GO" id="GO:0015420">
    <property type="term" value="F:ABC-type vitamin B12 transporter activity"/>
    <property type="evidence" value="ECO:0007669"/>
    <property type="project" value="UniProtKB-UniRule"/>
</dbReference>
<keyword evidence="2 4" id="KW-0169">Cobalamin biosynthesis</keyword>
<dbReference type="Gene3D" id="3.40.50.300">
    <property type="entry name" value="P-loop containing nucleotide triphosphate hydrolases"/>
    <property type="match status" value="1"/>
</dbReference>
<dbReference type="InterPro" id="IPR047045">
    <property type="entry name" value="CobQ_N"/>
</dbReference>
<evidence type="ECO:0000256" key="1">
    <source>
        <dbReference type="ARBA" id="ARBA00004953"/>
    </source>
</evidence>
<dbReference type="GO" id="GO:0009236">
    <property type="term" value="P:cobalamin biosynthetic process"/>
    <property type="evidence" value="ECO:0007669"/>
    <property type="project" value="UniProtKB-UniRule"/>
</dbReference>
<evidence type="ECO:0000256" key="4">
    <source>
        <dbReference type="HAMAP-Rule" id="MF_00028"/>
    </source>
</evidence>
<dbReference type="CDD" id="cd05389">
    <property type="entry name" value="CobQ_N"/>
    <property type="match status" value="1"/>
</dbReference>
<evidence type="ECO:0000313" key="6">
    <source>
        <dbReference type="EMBL" id="GFR39508.1"/>
    </source>
</evidence>
<comment type="function">
    <text evidence="4">Catalyzes amidations at positions B, D, E, and G on adenosylcobyrinic A,C-diamide. NH(2) groups are provided by glutamine, and one molecule of ATP is hydrogenolyzed for each amidation.</text>
</comment>
<evidence type="ECO:0000256" key="2">
    <source>
        <dbReference type="ARBA" id="ARBA00022573"/>
    </source>
</evidence>
<gene>
    <name evidence="4" type="primary">cobQ</name>
    <name evidence="6" type="ORF">PRECH8_28040</name>
</gene>
<dbReference type="Proteomes" id="UP000654993">
    <property type="component" value="Unassembled WGS sequence"/>
</dbReference>
<comment type="caution">
    <text evidence="6">The sequence shown here is derived from an EMBL/GenBank/DDBJ whole genome shotgun (WGS) entry which is preliminary data.</text>
</comment>
<protein>
    <recommendedName>
        <fullName evidence="4">Cobyric acid synthase</fullName>
    </recommendedName>
</protein>
<dbReference type="PANTHER" id="PTHR21343">
    <property type="entry name" value="DETHIOBIOTIN SYNTHETASE"/>
    <property type="match status" value="1"/>
</dbReference>
<dbReference type="GO" id="GO:0003824">
    <property type="term" value="F:catalytic activity"/>
    <property type="evidence" value="ECO:0007669"/>
    <property type="project" value="InterPro"/>
</dbReference>
<keyword evidence="3 4" id="KW-0315">Glutamine amidotransferase</keyword>
<evidence type="ECO:0000256" key="3">
    <source>
        <dbReference type="ARBA" id="ARBA00022962"/>
    </source>
</evidence>
<accession>A0A916QHE8</accession>
<dbReference type="AlphaFoldDB" id="A0A916QHE8"/>
<name>A0A916QHE8_9BACL</name>
<dbReference type="InterPro" id="IPR002586">
    <property type="entry name" value="CobQ/CobB/MinD/ParA_Nub-bd_dom"/>
</dbReference>
<organism evidence="6 7">
    <name type="scientific">Insulibacter thermoxylanivorax</name>
    <dbReference type="NCBI Taxonomy" id="2749268"/>
    <lineage>
        <taxon>Bacteria</taxon>
        <taxon>Bacillati</taxon>
        <taxon>Bacillota</taxon>
        <taxon>Bacilli</taxon>
        <taxon>Bacillales</taxon>
        <taxon>Paenibacillaceae</taxon>
        <taxon>Insulibacter</taxon>
    </lineage>
</organism>
<dbReference type="PANTHER" id="PTHR21343:SF1">
    <property type="entry name" value="COBYRIC ACID SYNTHASE"/>
    <property type="match status" value="1"/>
</dbReference>
<dbReference type="SUPFAM" id="SSF52540">
    <property type="entry name" value="P-loop containing nucleoside triphosphate hydrolases"/>
    <property type="match status" value="1"/>
</dbReference>
<sequence>MTKQTVKAATIMLQGTASDVGKSVMTAALCRIFKQDGYRTAPFKSQNMSIHTYKTKDGGEIGASQGMQAAACGIEADADMNPILLKPCGEMRSQVILRGRPLADLDARAYYREGFLDEAQIAARQSLDRLREQYEIVVIEGAGSPAEINLRDRDIVNMRVAEWAEAPVLLAADIDRGGMFASVVGTLELLEAHERARVKGIIVNKFRGDVSLLLPGIRWLEERAGIPVVGIVPYLPDLRLADEDSPAEFDRLADHVRQAVDMSRIYTIMGLNQEGRNKG</sequence>
<dbReference type="HAMAP" id="MF_00028">
    <property type="entry name" value="CobQ"/>
    <property type="match status" value="1"/>
</dbReference>
<feature type="domain" description="CobQ/CobB/MinD/ParA nucleotide binding" evidence="5">
    <location>
        <begin position="11"/>
        <end position="242"/>
    </location>
</feature>
<dbReference type="NCBIfam" id="TIGR00313">
    <property type="entry name" value="cobQ"/>
    <property type="match status" value="1"/>
</dbReference>
<comment type="caution">
    <text evidence="4">Lacks conserved residue(s) required for the propagation of feature annotation.</text>
</comment>
<dbReference type="EMBL" id="BMAQ01000048">
    <property type="protein sequence ID" value="GFR39508.1"/>
    <property type="molecule type" value="Genomic_DNA"/>
</dbReference>
<evidence type="ECO:0000259" key="5">
    <source>
        <dbReference type="Pfam" id="PF01656"/>
    </source>
</evidence>
<evidence type="ECO:0000313" key="7">
    <source>
        <dbReference type="Proteomes" id="UP000654993"/>
    </source>
</evidence>
<dbReference type="InterPro" id="IPR004459">
    <property type="entry name" value="CobQ_synth"/>
</dbReference>
<dbReference type="Pfam" id="PF01656">
    <property type="entry name" value="CbiA"/>
    <property type="match status" value="1"/>
</dbReference>
<dbReference type="InterPro" id="IPR027417">
    <property type="entry name" value="P-loop_NTPase"/>
</dbReference>
<comment type="similarity">
    <text evidence="4">Belongs to the CobB/CobQ family. CobQ subfamily.</text>
</comment>